<evidence type="ECO:0008006" key="5">
    <source>
        <dbReference type="Google" id="ProtNLM"/>
    </source>
</evidence>
<dbReference type="Proteomes" id="UP000589984">
    <property type="component" value="Unassembled WGS sequence"/>
</dbReference>
<keyword evidence="2" id="KW-0812">Transmembrane</keyword>
<organism evidence="3 4">
    <name type="scientific">Vreelandella maris</name>
    <dbReference type="NCBI Taxonomy" id="2729617"/>
    <lineage>
        <taxon>Bacteria</taxon>
        <taxon>Pseudomonadati</taxon>
        <taxon>Pseudomonadota</taxon>
        <taxon>Gammaproteobacteria</taxon>
        <taxon>Oceanospirillales</taxon>
        <taxon>Halomonadaceae</taxon>
        <taxon>Vreelandella</taxon>
    </lineage>
</organism>
<keyword evidence="4" id="KW-1185">Reference proteome</keyword>
<protein>
    <recommendedName>
        <fullName evidence="5">Cell division protein ZipA</fullName>
    </recommendedName>
</protein>
<gene>
    <name evidence="3" type="ORF">HUO07_13705</name>
</gene>
<proteinExistence type="predicted"/>
<dbReference type="EMBL" id="JABWCV010000015">
    <property type="protein sequence ID" value="NVF15219.1"/>
    <property type="molecule type" value="Genomic_DNA"/>
</dbReference>
<dbReference type="GO" id="GO:0090529">
    <property type="term" value="P:cell septum assembly"/>
    <property type="evidence" value="ECO:0007669"/>
    <property type="project" value="InterPro"/>
</dbReference>
<reference evidence="3 4" key="1">
    <citation type="submission" date="2020-06" db="EMBL/GenBank/DDBJ databases">
        <title>Halomonas sp. QX-1 draft genome sequence.</title>
        <authorList>
            <person name="Qiu X."/>
        </authorList>
    </citation>
    <scope>NUCLEOTIDE SEQUENCE [LARGE SCALE GENOMIC DNA]</scope>
    <source>
        <strain evidence="3 4">QX-1</strain>
    </source>
</reference>
<accession>A0A7Y6REQ7</accession>
<feature type="region of interest" description="Disordered" evidence="1">
    <location>
        <begin position="41"/>
        <end position="68"/>
    </location>
</feature>
<keyword evidence="2" id="KW-1133">Transmembrane helix</keyword>
<name>A0A7Y6REQ7_9GAMM</name>
<keyword evidence="2" id="KW-0472">Membrane</keyword>
<sequence length="200" mass="22695">MDRTTTIIVLAFASLVLGAMATAIFIYVVVPWRRRRRAAKAKAAAPRPVQVDSSDEVQEPDAYAPSKQTKKVKQHSLFIIFDQPSADSDERLIQWLREKNAHYDALKKIFLIDGQQPSNPVTIANAFPPGEMPDLLRGETHEPIRGISLLVKPPLRKRRNQQMHVYVELAKEMQTVFSSKMLNDERELATDSTFEQIIGE</sequence>
<evidence type="ECO:0000256" key="1">
    <source>
        <dbReference type="SAM" id="MobiDB-lite"/>
    </source>
</evidence>
<evidence type="ECO:0000256" key="2">
    <source>
        <dbReference type="SAM" id="Phobius"/>
    </source>
</evidence>
<feature type="transmembrane region" description="Helical" evidence="2">
    <location>
        <begin position="6"/>
        <end position="30"/>
    </location>
</feature>
<evidence type="ECO:0000313" key="4">
    <source>
        <dbReference type="Proteomes" id="UP000589984"/>
    </source>
</evidence>
<dbReference type="AlphaFoldDB" id="A0A7Y6REQ7"/>
<comment type="caution">
    <text evidence="3">The sequence shown here is derived from an EMBL/GenBank/DDBJ whole genome shotgun (WGS) entry which is preliminary data.</text>
</comment>
<dbReference type="InterPro" id="IPR036765">
    <property type="entry name" value="ZipA_FtsZ-bd_C_sf"/>
</dbReference>
<dbReference type="SUPFAM" id="SSF64383">
    <property type="entry name" value="Cell-division protein ZipA, C-terminal domain"/>
    <property type="match status" value="1"/>
</dbReference>
<dbReference type="RefSeq" id="WP_176304048.1">
    <property type="nucleotide sequence ID" value="NZ_JABWCV010000015.1"/>
</dbReference>
<evidence type="ECO:0000313" key="3">
    <source>
        <dbReference type="EMBL" id="NVF15219.1"/>
    </source>
</evidence>